<dbReference type="Gene3D" id="1.10.287.110">
    <property type="entry name" value="DnaJ domain"/>
    <property type="match status" value="1"/>
</dbReference>
<dbReference type="InterPro" id="IPR036869">
    <property type="entry name" value="J_dom_sf"/>
</dbReference>
<name>A0A844Z0K1_9SPHN</name>
<evidence type="ECO:0000313" key="3">
    <source>
        <dbReference type="Proteomes" id="UP000466966"/>
    </source>
</evidence>
<accession>A0A844Z0K1</accession>
<evidence type="ECO:0000259" key="1">
    <source>
        <dbReference type="PROSITE" id="PS50076"/>
    </source>
</evidence>
<protein>
    <submittedName>
        <fullName evidence="2">DnaJ domain-containing protein</fullName>
    </submittedName>
</protein>
<dbReference type="InterPro" id="IPR001623">
    <property type="entry name" value="DnaJ_domain"/>
</dbReference>
<dbReference type="SUPFAM" id="SSF46565">
    <property type="entry name" value="Chaperone J-domain"/>
    <property type="match status" value="1"/>
</dbReference>
<dbReference type="Pfam" id="PF00226">
    <property type="entry name" value="DnaJ"/>
    <property type="match status" value="1"/>
</dbReference>
<dbReference type="Proteomes" id="UP000466966">
    <property type="component" value="Unassembled WGS sequence"/>
</dbReference>
<dbReference type="PRINTS" id="PR00625">
    <property type="entry name" value="JDOMAIN"/>
</dbReference>
<dbReference type="RefSeq" id="WP_160772590.1">
    <property type="nucleotide sequence ID" value="NZ_WTYV01000005.1"/>
</dbReference>
<reference evidence="2 3" key="1">
    <citation type="submission" date="2019-12" db="EMBL/GenBank/DDBJ databases">
        <title>Genomic-based taxomic classification of the family Erythrobacteraceae.</title>
        <authorList>
            <person name="Xu L."/>
        </authorList>
    </citation>
    <scope>NUCLEOTIDE SEQUENCE [LARGE SCALE GENOMIC DNA]</scope>
    <source>
        <strain evidence="2 3">M0322</strain>
    </source>
</reference>
<keyword evidence="3" id="KW-1185">Reference proteome</keyword>
<proteinExistence type="predicted"/>
<dbReference type="AlphaFoldDB" id="A0A844Z0K1"/>
<dbReference type="EMBL" id="WTYV01000005">
    <property type="protein sequence ID" value="MXO72680.1"/>
    <property type="molecule type" value="Genomic_DNA"/>
</dbReference>
<sequence length="203" mass="22841">MATTSPKFHGRHEHGGRHCMAPGCDGAGEFRAPGPRRHGFDGPGDWLWFCLDHVREFNAGYDFFKGMSADEIYAAQSPVAGWQTETRAFRPTAGIGDAPRWADFADPLDAIGARASDIRRRAEGRAGEMRRAQEHARFTPAEHQALGVLGLSVTDDRTVLRRRYSELVRRYHPDRNGGDRRHEGRLQRVVEAYQVLKKARAYA</sequence>
<organism evidence="2 3">
    <name type="scientific">Alteraurantiacibacter buctensis</name>
    <dbReference type="NCBI Taxonomy" id="1503981"/>
    <lineage>
        <taxon>Bacteria</taxon>
        <taxon>Pseudomonadati</taxon>
        <taxon>Pseudomonadota</taxon>
        <taxon>Alphaproteobacteria</taxon>
        <taxon>Sphingomonadales</taxon>
        <taxon>Erythrobacteraceae</taxon>
        <taxon>Alteraurantiacibacter</taxon>
    </lineage>
</organism>
<dbReference type="CDD" id="cd06257">
    <property type="entry name" value="DnaJ"/>
    <property type="match status" value="1"/>
</dbReference>
<dbReference type="SMART" id="SM00271">
    <property type="entry name" value="DnaJ"/>
    <property type="match status" value="1"/>
</dbReference>
<dbReference type="OrthoDB" id="9786294at2"/>
<comment type="caution">
    <text evidence="2">The sequence shown here is derived from an EMBL/GenBank/DDBJ whole genome shotgun (WGS) entry which is preliminary data.</text>
</comment>
<dbReference type="PROSITE" id="PS50076">
    <property type="entry name" value="DNAJ_2"/>
    <property type="match status" value="1"/>
</dbReference>
<gene>
    <name evidence="2" type="ORF">GRI99_13690</name>
</gene>
<evidence type="ECO:0000313" key="2">
    <source>
        <dbReference type="EMBL" id="MXO72680.1"/>
    </source>
</evidence>
<feature type="domain" description="J" evidence="1">
    <location>
        <begin position="144"/>
        <end position="201"/>
    </location>
</feature>